<feature type="non-terminal residue" evidence="1">
    <location>
        <position position="90"/>
    </location>
</feature>
<gene>
    <name evidence="1" type="primary">tbpA</name>
    <name evidence="1" type="ORF">C9F09_02680</name>
</gene>
<organism evidence="1 2">
    <name type="scientific">Salmonella enterica subsp. enterica serovar Wilhelmsburg</name>
    <dbReference type="NCBI Taxonomy" id="1960126"/>
    <lineage>
        <taxon>Bacteria</taxon>
        <taxon>Pseudomonadati</taxon>
        <taxon>Pseudomonadota</taxon>
        <taxon>Gammaproteobacteria</taxon>
        <taxon>Enterobacterales</taxon>
        <taxon>Enterobacteriaceae</taxon>
        <taxon>Salmonella</taxon>
    </lineage>
</organism>
<reference evidence="1 2" key="1">
    <citation type="submission" date="2018-03" db="EMBL/GenBank/DDBJ databases">
        <title>Non-Typhoidal Salmonella genome sequencing and assembly.</title>
        <authorList>
            <person name="Matchawe C."/>
        </authorList>
    </citation>
    <scope>NUCLEOTIDE SEQUENCE [LARGE SCALE GENOMIC DNA]</scope>
    <source>
        <strain evidence="1 2">35dea</strain>
    </source>
</reference>
<evidence type="ECO:0000313" key="1">
    <source>
        <dbReference type="EMBL" id="TGD02652.1"/>
    </source>
</evidence>
<proteinExistence type="predicted"/>
<evidence type="ECO:0000313" key="2">
    <source>
        <dbReference type="Proteomes" id="UP000298491"/>
    </source>
</evidence>
<name>A0A659RL81_SALET</name>
<dbReference type="EMBL" id="PYKB01000244">
    <property type="protein sequence ID" value="TGD02652.1"/>
    <property type="molecule type" value="Genomic_DNA"/>
</dbReference>
<feature type="non-terminal residue" evidence="1">
    <location>
        <position position="1"/>
    </location>
</feature>
<dbReference type="AlphaFoldDB" id="A0A659RL81"/>
<protein>
    <submittedName>
        <fullName evidence="1">Thiamine ABC transporter substrate-binding protein</fullName>
    </submittedName>
</protein>
<dbReference type="Proteomes" id="UP000298491">
    <property type="component" value="Unassembled WGS sequence"/>
</dbReference>
<sequence>RGPAETTAVAAACHCELNRVALEDAVSLLNRLRMEGKNRKAVVVLGLDNNLLEAATQTKLFAKSGVSNEALKVTGGWINDRFLRLAYGYF</sequence>
<dbReference type="Gene3D" id="3.40.190.10">
    <property type="entry name" value="Periplasmic binding protein-like II"/>
    <property type="match status" value="1"/>
</dbReference>
<comment type="caution">
    <text evidence="1">The sequence shown here is derived from an EMBL/GenBank/DDBJ whole genome shotgun (WGS) entry which is preliminary data.</text>
</comment>
<accession>A0A659RL81</accession>